<feature type="binding site" evidence="2">
    <location>
        <position position="66"/>
    </location>
    <ligand>
        <name>Ni(2+)</name>
        <dbReference type="ChEBI" id="CHEBI:49786"/>
    </ligand>
</feature>
<feature type="binding site" evidence="2">
    <location>
        <position position="69"/>
    </location>
    <ligand>
        <name>Ni(2+)</name>
        <dbReference type="ChEBI" id="CHEBI:49786"/>
    </ligand>
</feature>
<dbReference type="SUPFAM" id="SSF56762">
    <property type="entry name" value="HydB/Nqo4-like"/>
    <property type="match status" value="1"/>
</dbReference>
<dbReference type="Gene3D" id="1.10.645.10">
    <property type="entry name" value="Cytochrome-c3 Hydrogenase, chain B"/>
    <property type="match status" value="1"/>
</dbReference>
<reference evidence="4 5" key="1">
    <citation type="journal article" date="2011" name="Stand. Genomic Sci.">
        <title>Complete genome sequence of the hyperthermophilic chemolithoautotroph Pyrolobus fumarii type strain (1A).</title>
        <authorList>
            <person name="Anderson I."/>
            <person name="Goker M."/>
            <person name="Nolan M."/>
            <person name="Lucas S."/>
            <person name="Hammon N."/>
            <person name="Deshpande S."/>
            <person name="Cheng J.F."/>
            <person name="Tapia R."/>
            <person name="Han C."/>
            <person name="Goodwin L."/>
            <person name="Pitluck S."/>
            <person name="Huntemann M."/>
            <person name="Liolios K."/>
            <person name="Ivanova N."/>
            <person name="Pagani I."/>
            <person name="Mavromatis K."/>
            <person name="Ovchinikova G."/>
            <person name="Pati A."/>
            <person name="Chen A."/>
            <person name="Palaniappan K."/>
            <person name="Land M."/>
            <person name="Hauser L."/>
            <person name="Brambilla E.M."/>
            <person name="Huber H."/>
            <person name="Yasawong M."/>
            <person name="Rohde M."/>
            <person name="Spring S."/>
            <person name="Abt B."/>
            <person name="Sikorski J."/>
            <person name="Wirth R."/>
            <person name="Detter J.C."/>
            <person name="Woyke T."/>
            <person name="Bristow J."/>
            <person name="Eisen J.A."/>
            <person name="Markowitz V."/>
            <person name="Hugenholtz P."/>
            <person name="Kyrpides N.C."/>
            <person name="Klenk H.P."/>
            <person name="Lapidus A."/>
        </authorList>
    </citation>
    <scope>NUCLEOTIDE SEQUENCE [LARGE SCALE GENOMIC DNA]</scope>
    <source>
        <strain evidence="5">DSM 11204 / 1A</strain>
    </source>
</reference>
<evidence type="ECO:0000313" key="4">
    <source>
        <dbReference type="EMBL" id="AEM38143.1"/>
    </source>
</evidence>
<comment type="cofactor">
    <cofactor evidence="2">
        <name>Ni(2+)</name>
        <dbReference type="ChEBI" id="CHEBI:49786"/>
    </cofactor>
</comment>
<keyword evidence="2" id="KW-0533">Nickel</keyword>
<dbReference type="AlphaFoldDB" id="G0EFA0"/>
<evidence type="ECO:0000256" key="2">
    <source>
        <dbReference type="PIRSR" id="PIRSR601501-1"/>
    </source>
</evidence>
<dbReference type="HOGENOM" id="CLU_044556_0_0_2"/>
<keyword evidence="1" id="KW-0560">Oxidoreductase</keyword>
<gene>
    <name evidence="4" type="ordered locus">Pyrfu_0271</name>
</gene>
<organism evidence="4 5">
    <name type="scientific">Pyrolobus fumarii (strain DSM 11204 / 1A)</name>
    <dbReference type="NCBI Taxonomy" id="694429"/>
    <lineage>
        <taxon>Archaea</taxon>
        <taxon>Thermoproteota</taxon>
        <taxon>Thermoprotei</taxon>
        <taxon>Desulfurococcales</taxon>
        <taxon>Pyrodictiaceae</taxon>
        <taxon>Pyrolobus</taxon>
    </lineage>
</organism>
<dbReference type="GO" id="GO:0008901">
    <property type="term" value="F:ferredoxin hydrogenase activity"/>
    <property type="evidence" value="ECO:0007669"/>
    <property type="project" value="InterPro"/>
</dbReference>
<dbReference type="InterPro" id="IPR001501">
    <property type="entry name" value="Ni-dep_hyd_lsu"/>
</dbReference>
<feature type="binding site" evidence="2">
    <location>
        <position position="398"/>
    </location>
    <ligand>
        <name>Mg(2+)</name>
        <dbReference type="ChEBI" id="CHEBI:18420"/>
    </ligand>
</feature>
<keyword evidence="2" id="KW-0460">Magnesium</keyword>
<dbReference type="eggNOG" id="arCOG01549">
    <property type="taxonomic scope" value="Archaea"/>
</dbReference>
<feature type="coiled-coil region" evidence="3">
    <location>
        <begin position="183"/>
        <end position="210"/>
    </location>
</feature>
<dbReference type="KEGG" id="pfm:Pyrfu_0271"/>
<evidence type="ECO:0000256" key="3">
    <source>
        <dbReference type="SAM" id="Coils"/>
    </source>
</evidence>
<proteinExistence type="predicted"/>
<keyword evidence="2" id="KW-0479">Metal-binding</keyword>
<sequence length="475" mass="53249">MRRMAGKEIRLDMTLIEGHANVLIRVGDDGKVAERVLYQGVDTRFFERLWAGMNIDEMPRVTPMICGVCSATHHVCSALAVDKVRGVEPPETAQNIRAMINLGIHLNNQALHLVVMGLPDFLPASEKRRSVFRLMASRPALAKTGLKIMELGHTVVAVFGGREVHPINAVSGGVARAPSEHEVKELREKFEKLKSDLETFKKEALNLLAESKEKISNYESGTEYMLAVVDSKTGGFTPLEGVAKVIDSKGNVVVEFRPEEYTKVIDEKVFDYTYVKMPVLRSKGYPQGGMRTGPLARVNIVKSYGVEEADELRDKLFEEWGRPATHPLLYHYARVVETIAVYELIQRALDEWDFWSTPLRNYTDSVRGEGVAMIEAPRGTLIHHYRAREDGATEYVNVITPTTFNAVAMENDLTKFFQGKNVAKMSDREIYAHAVAIVRPYDPCMACATHTVAEHQLGKILIVDKNLNVVREVKP</sequence>
<keyword evidence="3" id="KW-0175">Coiled coil</keyword>
<dbReference type="Pfam" id="PF00374">
    <property type="entry name" value="NiFeSe_Hases"/>
    <property type="match status" value="2"/>
</dbReference>
<dbReference type="PANTHER" id="PTHR43600:SF4">
    <property type="entry name" value="CYTOSOLIC NIFE-HYDROGENASE, ALPHA SUBUNIT"/>
    <property type="match status" value="1"/>
</dbReference>
<evidence type="ECO:0000256" key="1">
    <source>
        <dbReference type="ARBA" id="ARBA00023002"/>
    </source>
</evidence>
<dbReference type="Proteomes" id="UP000001037">
    <property type="component" value="Chromosome"/>
</dbReference>
<dbReference type="PANTHER" id="PTHR43600">
    <property type="entry name" value="COENZYME F420 HYDROGENASE, SUBUNIT ALPHA"/>
    <property type="match status" value="1"/>
</dbReference>
<comment type="cofactor">
    <cofactor evidence="2">
        <name>Fe cation</name>
        <dbReference type="ChEBI" id="CHEBI:24875"/>
    </cofactor>
</comment>
<dbReference type="STRING" id="694429.Pyrfu_0271"/>
<dbReference type="InterPro" id="IPR018194">
    <property type="entry name" value="Ni-dep_hyd_lsu_Ni_BS"/>
</dbReference>
<dbReference type="InterPro" id="IPR029014">
    <property type="entry name" value="NiFe-Hase_large"/>
</dbReference>
<keyword evidence="5" id="KW-1185">Reference proteome</keyword>
<dbReference type="PROSITE" id="PS00508">
    <property type="entry name" value="NI_HGENASE_L_2"/>
    <property type="match status" value="1"/>
</dbReference>
<feature type="binding site" evidence="2">
    <location>
        <position position="450"/>
    </location>
    <ligand>
        <name>Mg(2+)</name>
        <dbReference type="ChEBI" id="CHEBI:18420"/>
    </ligand>
</feature>
<accession>G0EFA0</accession>
<dbReference type="InParanoid" id="G0EFA0"/>
<feature type="binding site" evidence="2">
    <location>
        <position position="69"/>
    </location>
    <ligand>
        <name>Fe cation</name>
        <dbReference type="ChEBI" id="CHEBI:24875"/>
    </ligand>
</feature>
<evidence type="ECO:0000313" key="5">
    <source>
        <dbReference type="Proteomes" id="UP000001037"/>
    </source>
</evidence>
<dbReference type="EMBL" id="CP002838">
    <property type="protein sequence ID" value="AEM38143.1"/>
    <property type="molecule type" value="Genomic_DNA"/>
</dbReference>
<protein>
    <submittedName>
        <fullName evidence="4">Nickel-dependent hydrogenase large subunit</fullName>
    </submittedName>
</protein>
<dbReference type="GO" id="GO:0016151">
    <property type="term" value="F:nickel cation binding"/>
    <property type="evidence" value="ECO:0007669"/>
    <property type="project" value="InterPro"/>
</dbReference>
<name>G0EFA0_PYRF1</name>
<keyword evidence="2" id="KW-0408">Iron</keyword>
<feature type="binding site" evidence="2">
    <location>
        <position position="447"/>
    </location>
    <ligand>
        <name>Fe cation</name>
        <dbReference type="ChEBI" id="CHEBI:24875"/>
    </ligand>
</feature>
<feature type="binding site" evidence="2">
    <location>
        <position position="444"/>
    </location>
    <ligand>
        <name>Ni(2+)</name>
        <dbReference type="ChEBI" id="CHEBI:49786"/>
    </ligand>
</feature>
<feature type="binding site" evidence="2">
    <location>
        <position position="47"/>
    </location>
    <ligand>
        <name>Mg(2+)</name>
        <dbReference type="ChEBI" id="CHEBI:18420"/>
    </ligand>
</feature>